<evidence type="ECO:0000313" key="2">
    <source>
        <dbReference type="Proteomes" id="UP001642483"/>
    </source>
</evidence>
<accession>A0ABP0H411</accession>
<name>A0ABP0H411_CLALP</name>
<proteinExistence type="predicted"/>
<dbReference type="Proteomes" id="UP001642483">
    <property type="component" value="Unassembled WGS sequence"/>
</dbReference>
<reference evidence="1 2" key="1">
    <citation type="submission" date="2024-02" db="EMBL/GenBank/DDBJ databases">
        <authorList>
            <person name="Daric V."/>
            <person name="Darras S."/>
        </authorList>
    </citation>
    <scope>NUCLEOTIDE SEQUENCE [LARGE SCALE GENOMIC DNA]</scope>
</reference>
<organism evidence="1 2">
    <name type="scientific">Clavelina lepadiformis</name>
    <name type="common">Light-bulb sea squirt</name>
    <name type="synonym">Ascidia lepadiformis</name>
    <dbReference type="NCBI Taxonomy" id="159417"/>
    <lineage>
        <taxon>Eukaryota</taxon>
        <taxon>Metazoa</taxon>
        <taxon>Chordata</taxon>
        <taxon>Tunicata</taxon>
        <taxon>Ascidiacea</taxon>
        <taxon>Aplousobranchia</taxon>
        <taxon>Clavelinidae</taxon>
        <taxon>Clavelina</taxon>
    </lineage>
</organism>
<keyword evidence="2" id="KW-1185">Reference proteome</keyword>
<sequence>MANKSASSQKQCLSTFVSEQSRATEATLSISHILGKRMMTYSHAEVVKECIVEAVKIMHPS</sequence>
<evidence type="ECO:0000313" key="1">
    <source>
        <dbReference type="EMBL" id="CAK8697981.1"/>
    </source>
</evidence>
<comment type="caution">
    <text evidence="1">The sequence shown here is derived from an EMBL/GenBank/DDBJ whole genome shotgun (WGS) entry which is preliminary data.</text>
</comment>
<gene>
    <name evidence="1" type="ORF">CVLEPA_LOCUS31455</name>
</gene>
<protein>
    <submittedName>
        <fullName evidence="1">Uncharacterized protein</fullName>
    </submittedName>
</protein>
<dbReference type="EMBL" id="CAWYQH010000174">
    <property type="protein sequence ID" value="CAK8697981.1"/>
    <property type="molecule type" value="Genomic_DNA"/>
</dbReference>